<dbReference type="AlphaFoldDB" id="A0AA35XA27"/>
<name>A0AA35XA27_GEOBA</name>
<dbReference type="Proteomes" id="UP001174909">
    <property type="component" value="Unassembled WGS sequence"/>
</dbReference>
<organism evidence="3 4">
    <name type="scientific">Geodia barretti</name>
    <name type="common">Barrett's horny sponge</name>
    <dbReference type="NCBI Taxonomy" id="519541"/>
    <lineage>
        <taxon>Eukaryota</taxon>
        <taxon>Metazoa</taxon>
        <taxon>Porifera</taxon>
        <taxon>Demospongiae</taxon>
        <taxon>Heteroscleromorpha</taxon>
        <taxon>Tetractinellida</taxon>
        <taxon>Astrophorina</taxon>
        <taxon>Geodiidae</taxon>
        <taxon>Geodia</taxon>
    </lineage>
</organism>
<feature type="coiled-coil region" evidence="1">
    <location>
        <begin position="560"/>
        <end position="627"/>
    </location>
</feature>
<evidence type="ECO:0000256" key="1">
    <source>
        <dbReference type="SAM" id="Coils"/>
    </source>
</evidence>
<feature type="compositionally biased region" description="Basic and acidic residues" evidence="2">
    <location>
        <begin position="383"/>
        <end position="393"/>
    </location>
</feature>
<comment type="caution">
    <text evidence="3">The sequence shown here is derived from an EMBL/GenBank/DDBJ whole genome shotgun (WGS) entry which is preliminary data.</text>
</comment>
<feature type="compositionally biased region" description="Basic and acidic residues" evidence="2">
    <location>
        <begin position="137"/>
        <end position="160"/>
    </location>
</feature>
<dbReference type="EMBL" id="CASHTH010003819">
    <property type="protein sequence ID" value="CAI8049824.1"/>
    <property type="molecule type" value="Genomic_DNA"/>
</dbReference>
<sequence length="668" mass="72271">KGCVSGTETLGDRDCVQPEREDEKLSPSLPQASDASSNQAEDTVTEANAESVVLGESVSQYSSAPVEPGKEDERTDNKIVVSLTKTTSETLTSNQNGEGSVATKLPALMESGEPGNERVKVFSTGSDVSSVGMGGAEKVKKGEWEEERQLVEEKGVREEEKEGEDEEGEKMERTSHGKQTTPQREGGEDCQWREVALQVAGEGLERELKELQAALEAAGLPGIAAKTQLGISDRARAGDISSATRDCSFQLESSVSKKMSRELQSRQKNEFGSSMSGPGRNRDQVMSHKRNVFSEFEMSQNKEPDSSERAIDLISPEGRLAGGEKEVHQQSMSSVSELGGKLMQRKIGGTIETGHLAARMEGDTDDSASNQHVSVSGVFQKGGRREGEGRGEEDGGLEGAIRALAKEELSSIARELLFQRDRLRQDVGPSERGGVVRRRGLVAKGHSSHEVTQNETKTGTVTRKSGLAAPNSGPFALKTGLSGSKTGSYKSGSAPTGLIGGLKPSLKGSKTSLSSSKQGLPTSGSGSVARLNRGDDSKSTRGGRGERRGERERSESGREVEVLKAEVNSLKRALIEQQARVQSEQEEREKEFRAREEAVKASHLQREAELQQKIATLTNTIVSMEQVRSPRERVKVGGAISEREWEELRRSVAEQETIILGYQKMMEL</sequence>
<feature type="compositionally biased region" description="Basic and acidic residues" evidence="2">
    <location>
        <begin position="532"/>
        <end position="560"/>
    </location>
</feature>
<feature type="region of interest" description="Disordered" evidence="2">
    <location>
        <begin position="425"/>
        <end position="560"/>
    </location>
</feature>
<feature type="region of interest" description="Disordered" evidence="2">
    <location>
        <begin position="252"/>
        <end position="284"/>
    </location>
</feature>
<feature type="non-terminal residue" evidence="3">
    <location>
        <position position="1"/>
    </location>
</feature>
<feature type="compositionally biased region" description="Polar residues" evidence="2">
    <location>
        <begin position="28"/>
        <end position="48"/>
    </location>
</feature>
<proteinExistence type="predicted"/>
<reference evidence="3" key="1">
    <citation type="submission" date="2023-03" db="EMBL/GenBank/DDBJ databases">
        <authorList>
            <person name="Steffen K."/>
            <person name="Cardenas P."/>
        </authorList>
    </citation>
    <scope>NUCLEOTIDE SEQUENCE</scope>
</reference>
<feature type="compositionally biased region" description="Basic and acidic residues" evidence="2">
    <location>
        <begin position="259"/>
        <end position="269"/>
    </location>
</feature>
<gene>
    <name evidence="3" type="ORF">GBAR_LOCUS27430</name>
</gene>
<protein>
    <submittedName>
        <fullName evidence="3">Uncharacterized protein</fullName>
    </submittedName>
</protein>
<feature type="compositionally biased region" description="Basic and acidic residues" evidence="2">
    <location>
        <begin position="10"/>
        <end position="25"/>
    </location>
</feature>
<evidence type="ECO:0000313" key="4">
    <source>
        <dbReference type="Proteomes" id="UP001174909"/>
    </source>
</evidence>
<feature type="compositionally biased region" description="Low complexity" evidence="2">
    <location>
        <begin position="501"/>
        <end position="520"/>
    </location>
</feature>
<accession>A0AA35XA27</accession>
<feature type="compositionally biased region" description="Basic and acidic residues" evidence="2">
    <location>
        <begin position="68"/>
        <end position="77"/>
    </location>
</feature>
<feature type="region of interest" description="Disordered" evidence="2">
    <location>
        <begin position="1"/>
        <end position="78"/>
    </location>
</feature>
<feature type="region of interest" description="Disordered" evidence="2">
    <location>
        <begin position="110"/>
        <end position="191"/>
    </location>
</feature>
<feature type="compositionally biased region" description="Polar residues" evidence="2">
    <location>
        <begin position="450"/>
        <end position="463"/>
    </location>
</feature>
<evidence type="ECO:0000256" key="2">
    <source>
        <dbReference type="SAM" id="MobiDB-lite"/>
    </source>
</evidence>
<evidence type="ECO:0000313" key="3">
    <source>
        <dbReference type="EMBL" id="CAI8049824.1"/>
    </source>
</evidence>
<feature type="compositionally biased region" description="Low complexity" evidence="2">
    <location>
        <begin position="477"/>
        <end position="493"/>
    </location>
</feature>
<feature type="region of interest" description="Disordered" evidence="2">
    <location>
        <begin position="361"/>
        <end position="397"/>
    </location>
</feature>
<keyword evidence="4" id="KW-1185">Reference proteome</keyword>
<keyword evidence="1" id="KW-0175">Coiled coil</keyword>